<dbReference type="RefSeq" id="WP_125661300.1">
    <property type="nucleotide sequence ID" value="NZ_AP019308.1"/>
</dbReference>
<dbReference type="PANTHER" id="PTHR33307:SF6">
    <property type="entry name" value="ALPHA-RHAMNOSIDASE (EUROFUNG)-RELATED"/>
    <property type="match status" value="1"/>
</dbReference>
<dbReference type="Gene3D" id="2.60.420.10">
    <property type="entry name" value="Maltose phosphorylase, domain 3"/>
    <property type="match status" value="1"/>
</dbReference>
<dbReference type="InterPro" id="IPR008902">
    <property type="entry name" value="Rhamnosid_concanavalin"/>
</dbReference>
<dbReference type="Gene3D" id="2.60.40.10">
    <property type="entry name" value="Immunoglobulins"/>
    <property type="match status" value="1"/>
</dbReference>
<dbReference type="InterPro" id="IPR013737">
    <property type="entry name" value="Bac_rhamnosid_N"/>
</dbReference>
<name>A0A3G9IWR4_9BACL</name>
<accession>A0A3G9IWR4</accession>
<dbReference type="Pfam" id="PF08531">
    <property type="entry name" value="Bac_rhamnosid_N"/>
    <property type="match status" value="1"/>
</dbReference>
<sequence>MTNQPLHVHSLQFNYKTNPIGISPELPRVSWKLGAGPNSRDVVQTAYQIQVTANDEGFEQLLADSGKVNSDQSVLVKVPAFKADSRTRYYYRVKAWDGSELESQWSEPAFFETGLLQESDWEAAWITNGTSPGGEGWNPSPLFRQTAKLGAQIKSARIYATAHGVYELYLNGTRVGSDVLAPGWTDYKTRLQVQTYDVTNLLLAGADNAIGIHVGSGWYAGRIGWMDDYRLNRDRAALLQLHVNYEDGSEEVIKTDSTWRTIDGPVRLSEIYDGEHYDARLEKKDWSVADYDDAEWNAVETCTHSKAILVAQENLPTRIVRELKPIEVILTPAGETVIDMGQNMVGWVRFNVTGQAGQMVSLLHAEVLDAEGNFYTDNLRSAKQRVEYVLKGEGKETYEPYFSFQGFRFIKLDSYPGEVDLENFTGCVVHTDMELTGTFSCSDDRLNQLQHNIEWGQRGNFLDVPTDCPQRDERLGWTGDAQAFARTAAFNMNVASFFQKWLRDVKSEQNEEGGIPFVIPNVLKPTDHSSSAWGDAAVICPWVNYISYGDDRFLIEQYESMRAWVEYIRKQGDNELLWNTGFHFGDWLGLDAHEGSYVGSTPQDLIATAFYAYSTGLVAKAAEALGNEGEAAKYKELHSRIVGEFQREFITPSGRLIGSTQTGYVLTLMFDLAKLEDREKVAKQLVKDLEKRGIHLSTGFVGTPYLCLVLSRFGYHDVAGKLVQQEDYPSWLYAVKKGATTIWEHWDGIKEDGSFWSADMNSFNHYAYGAVGEWLYRIAGGVDTSEDRPGYKHAILAPKPWDGISFARTTHQSQYGEVALEWHRDDAAGTMKVELTIPTNTTASVELPYAQLSDVQESGAPLVGSSLADVSSQAGSEVRLELGSGNYRFEYAITR</sequence>
<keyword evidence="3" id="KW-0378">Hydrolase</keyword>
<feature type="domain" description="Alpha-L-rhamnosidase C-terminal" evidence="7">
    <location>
        <begin position="783"/>
        <end position="858"/>
    </location>
</feature>
<dbReference type="Gene3D" id="2.60.120.260">
    <property type="entry name" value="Galactose-binding domain-like"/>
    <property type="match status" value="2"/>
</dbReference>
<evidence type="ECO:0000256" key="3">
    <source>
        <dbReference type="ARBA" id="ARBA00022801"/>
    </source>
</evidence>
<protein>
    <recommendedName>
        <fullName evidence="2">alpha-L-rhamnosidase</fullName>
        <ecNumber evidence="2">3.2.1.40</ecNumber>
    </recommendedName>
</protein>
<dbReference type="SUPFAM" id="SSF48208">
    <property type="entry name" value="Six-hairpin glycosidases"/>
    <property type="match status" value="1"/>
</dbReference>
<feature type="domain" description="Alpha-L-rhamnosidase concanavalin-like" evidence="4">
    <location>
        <begin position="331"/>
        <end position="430"/>
    </location>
</feature>
<comment type="catalytic activity">
    <reaction evidence="1">
        <text>Hydrolysis of terminal non-reducing alpha-L-rhamnose residues in alpha-L-rhamnosides.</text>
        <dbReference type="EC" id="3.2.1.40"/>
    </reaction>
</comment>
<dbReference type="GO" id="GO:0030596">
    <property type="term" value="F:alpha-L-rhamnosidase activity"/>
    <property type="evidence" value="ECO:0007669"/>
    <property type="project" value="UniProtKB-EC"/>
</dbReference>
<dbReference type="InterPro" id="IPR008928">
    <property type="entry name" value="6-hairpin_glycosidase_sf"/>
</dbReference>
<dbReference type="InterPro" id="IPR035398">
    <property type="entry name" value="Bac_rhamnosid_C"/>
</dbReference>
<evidence type="ECO:0000259" key="4">
    <source>
        <dbReference type="Pfam" id="PF05592"/>
    </source>
</evidence>
<dbReference type="EMBL" id="AP019308">
    <property type="protein sequence ID" value="BBH22732.1"/>
    <property type="molecule type" value="Genomic_DNA"/>
</dbReference>
<dbReference type="InterPro" id="IPR013783">
    <property type="entry name" value="Ig-like_fold"/>
</dbReference>
<dbReference type="Pfam" id="PF25788">
    <property type="entry name" value="Ig_Rha78A_N"/>
    <property type="match status" value="1"/>
</dbReference>
<evidence type="ECO:0000259" key="6">
    <source>
        <dbReference type="Pfam" id="PF17389"/>
    </source>
</evidence>
<reference evidence="8 9" key="1">
    <citation type="submission" date="2018-11" db="EMBL/GenBank/DDBJ databases">
        <title>Complete genome sequence of Paenibacillus baekrokdamisoli strain KCTC 33723.</title>
        <authorList>
            <person name="Kang S.W."/>
            <person name="Lee K.C."/>
            <person name="Kim K.K."/>
            <person name="Kim J.S."/>
            <person name="Kim D.S."/>
            <person name="Ko S.H."/>
            <person name="Yang S.H."/>
            <person name="Lee J.S."/>
        </authorList>
    </citation>
    <scope>NUCLEOTIDE SEQUENCE [LARGE SCALE GENOMIC DNA]</scope>
    <source>
        <strain evidence="8 9">KCTC 33723</strain>
    </source>
</reference>
<evidence type="ECO:0000259" key="7">
    <source>
        <dbReference type="Pfam" id="PF17390"/>
    </source>
</evidence>
<dbReference type="OrthoDB" id="9761045at2"/>
<evidence type="ECO:0000313" key="9">
    <source>
        <dbReference type="Proteomes" id="UP000275368"/>
    </source>
</evidence>
<dbReference type="EC" id="3.2.1.40" evidence="2"/>
<dbReference type="KEGG" id="pbk:Back11_40770"/>
<dbReference type="InterPro" id="IPR035396">
    <property type="entry name" value="Bac_rhamnosid6H"/>
</dbReference>
<evidence type="ECO:0000256" key="1">
    <source>
        <dbReference type="ARBA" id="ARBA00001445"/>
    </source>
</evidence>
<dbReference type="InterPro" id="IPR012341">
    <property type="entry name" value="6hp_glycosidase-like_sf"/>
</dbReference>
<evidence type="ECO:0000256" key="2">
    <source>
        <dbReference type="ARBA" id="ARBA00012652"/>
    </source>
</evidence>
<feature type="domain" description="Alpha-L-rhamnosidase six-hairpin glycosidase" evidence="6">
    <location>
        <begin position="436"/>
        <end position="777"/>
    </location>
</feature>
<dbReference type="AlphaFoldDB" id="A0A3G9IWR4"/>
<evidence type="ECO:0000313" key="8">
    <source>
        <dbReference type="EMBL" id="BBH22732.1"/>
    </source>
</evidence>
<gene>
    <name evidence="8" type="primary">ramA</name>
    <name evidence="8" type="ORF">Back11_40770</name>
</gene>
<feature type="domain" description="Bacterial alpha-L-rhamnosidase N-terminal" evidence="5">
    <location>
        <begin position="152"/>
        <end position="320"/>
    </location>
</feature>
<dbReference type="GO" id="GO:0005975">
    <property type="term" value="P:carbohydrate metabolic process"/>
    <property type="evidence" value="ECO:0007669"/>
    <property type="project" value="InterPro"/>
</dbReference>
<dbReference type="Pfam" id="PF17390">
    <property type="entry name" value="Bac_rhamnosid_C"/>
    <property type="match status" value="1"/>
</dbReference>
<keyword evidence="9" id="KW-1185">Reference proteome</keyword>
<organism evidence="8 9">
    <name type="scientific">Paenibacillus baekrokdamisoli</name>
    <dbReference type="NCBI Taxonomy" id="1712516"/>
    <lineage>
        <taxon>Bacteria</taxon>
        <taxon>Bacillati</taxon>
        <taxon>Bacillota</taxon>
        <taxon>Bacilli</taxon>
        <taxon>Bacillales</taxon>
        <taxon>Paenibacillaceae</taxon>
        <taxon>Paenibacillus</taxon>
    </lineage>
</organism>
<dbReference type="InterPro" id="IPR016007">
    <property type="entry name" value="Alpha_rhamnosid"/>
</dbReference>
<dbReference type="Proteomes" id="UP000275368">
    <property type="component" value="Chromosome"/>
</dbReference>
<proteinExistence type="predicted"/>
<dbReference type="PANTHER" id="PTHR33307">
    <property type="entry name" value="ALPHA-RHAMNOSIDASE (EUROFUNG)"/>
    <property type="match status" value="1"/>
</dbReference>
<evidence type="ECO:0000259" key="5">
    <source>
        <dbReference type="Pfam" id="PF08531"/>
    </source>
</evidence>
<dbReference type="Pfam" id="PF17389">
    <property type="entry name" value="Bac_rhamnosid6H"/>
    <property type="match status" value="1"/>
</dbReference>
<dbReference type="Pfam" id="PF05592">
    <property type="entry name" value="Bac_rhamnosid"/>
    <property type="match status" value="1"/>
</dbReference>
<dbReference type="PIRSF" id="PIRSF010631">
    <property type="entry name" value="A-rhamnsds"/>
    <property type="match status" value="1"/>
</dbReference>
<dbReference type="Gene3D" id="1.50.10.10">
    <property type="match status" value="1"/>
</dbReference>